<gene>
    <name evidence="6" type="ORF">GCM10012275_19920</name>
</gene>
<reference evidence="6" key="1">
    <citation type="journal article" date="2014" name="Int. J. Syst. Evol. Microbiol.">
        <title>Complete genome sequence of Corynebacterium casei LMG S-19264T (=DSM 44701T), isolated from a smear-ripened cheese.</title>
        <authorList>
            <consortium name="US DOE Joint Genome Institute (JGI-PGF)"/>
            <person name="Walter F."/>
            <person name="Albersmeier A."/>
            <person name="Kalinowski J."/>
            <person name="Ruckert C."/>
        </authorList>
    </citation>
    <scope>NUCLEOTIDE SEQUENCE</scope>
    <source>
        <strain evidence="6">CGMCC 4.5737</strain>
    </source>
</reference>
<evidence type="ECO:0000256" key="1">
    <source>
        <dbReference type="ARBA" id="ARBA00004196"/>
    </source>
</evidence>
<evidence type="ECO:0000259" key="5">
    <source>
        <dbReference type="PROSITE" id="PS50983"/>
    </source>
</evidence>
<dbReference type="EMBL" id="BMMK01000007">
    <property type="protein sequence ID" value="GGM49025.1"/>
    <property type="molecule type" value="Genomic_DNA"/>
</dbReference>
<sequence length="323" mass="34303">MASCALALVVAACGPAGIPQQEESGDFVPVTIKHRLGTAEITSTPQRVVTLGFGDLDVVTSLGMTPVAAPADPWNDTGVWPWLEGRLDANNVTWLRGDPASLDYEAIAALGPDLILAQSVPSIDEIYPRLSQIAPTVADQHGVLSDSWQDQALVAGRALGMQDKVHHLITVTERKITESAQAHPGLKGKTYAIAMAYAPGTAIVMADPEDVSGRIFAQLGLSLPDKIRNLPRNPGSAYGANGANISFEQLDVLDSTTLLFAYQAPDLKRSVEPNAVFKGLPAVREGTYLAIDMETTAALRAPTLSNIPWVLERLEPLLAKVAG</sequence>
<reference evidence="6" key="2">
    <citation type="submission" date="2020-09" db="EMBL/GenBank/DDBJ databases">
        <authorList>
            <person name="Sun Q."/>
            <person name="Zhou Y."/>
        </authorList>
    </citation>
    <scope>NUCLEOTIDE SEQUENCE</scope>
    <source>
        <strain evidence="6">CGMCC 4.5737</strain>
    </source>
</reference>
<keyword evidence="3" id="KW-0813">Transport</keyword>
<dbReference type="InterPro" id="IPR002491">
    <property type="entry name" value="ABC_transptr_periplasmic_BD"/>
</dbReference>
<evidence type="ECO:0000256" key="4">
    <source>
        <dbReference type="ARBA" id="ARBA00022729"/>
    </source>
</evidence>
<dbReference type="PANTHER" id="PTHR30532:SF24">
    <property type="entry name" value="FERRIC ENTEROBACTIN-BINDING PERIPLASMIC PROTEIN FEPB"/>
    <property type="match status" value="1"/>
</dbReference>
<comment type="similarity">
    <text evidence="2">Belongs to the bacterial solute-binding protein 8 family.</text>
</comment>
<dbReference type="PANTHER" id="PTHR30532">
    <property type="entry name" value="IRON III DICITRATE-BINDING PERIPLASMIC PROTEIN"/>
    <property type="match status" value="1"/>
</dbReference>
<keyword evidence="4" id="KW-0732">Signal</keyword>
<organism evidence="6 7">
    <name type="scientific">Longimycelium tulufanense</name>
    <dbReference type="NCBI Taxonomy" id="907463"/>
    <lineage>
        <taxon>Bacteria</taxon>
        <taxon>Bacillati</taxon>
        <taxon>Actinomycetota</taxon>
        <taxon>Actinomycetes</taxon>
        <taxon>Pseudonocardiales</taxon>
        <taxon>Pseudonocardiaceae</taxon>
        <taxon>Longimycelium</taxon>
    </lineage>
</organism>
<comment type="subcellular location">
    <subcellularLocation>
        <location evidence="1">Cell envelope</location>
    </subcellularLocation>
</comment>
<dbReference type="GO" id="GO:0030288">
    <property type="term" value="C:outer membrane-bounded periplasmic space"/>
    <property type="evidence" value="ECO:0007669"/>
    <property type="project" value="TreeGrafter"/>
</dbReference>
<dbReference type="Pfam" id="PF01497">
    <property type="entry name" value="Peripla_BP_2"/>
    <property type="match status" value="1"/>
</dbReference>
<dbReference type="RefSeq" id="WP_189056233.1">
    <property type="nucleotide sequence ID" value="NZ_BMMK01000007.1"/>
</dbReference>
<dbReference type="SUPFAM" id="SSF53807">
    <property type="entry name" value="Helical backbone' metal receptor"/>
    <property type="match status" value="1"/>
</dbReference>
<feature type="domain" description="Fe/B12 periplasmic-binding" evidence="5">
    <location>
        <begin position="47"/>
        <end position="322"/>
    </location>
</feature>
<proteinExistence type="inferred from homology"/>
<dbReference type="AlphaFoldDB" id="A0A8J3FTT0"/>
<protein>
    <submittedName>
        <fullName evidence="6">Iron ABC transporter substrate-binding protein</fullName>
    </submittedName>
</protein>
<dbReference type="CDD" id="cd01146">
    <property type="entry name" value="FhuD"/>
    <property type="match status" value="1"/>
</dbReference>
<dbReference type="GO" id="GO:1901678">
    <property type="term" value="P:iron coordination entity transport"/>
    <property type="evidence" value="ECO:0007669"/>
    <property type="project" value="UniProtKB-ARBA"/>
</dbReference>
<comment type="caution">
    <text evidence="6">The sequence shown here is derived from an EMBL/GenBank/DDBJ whole genome shotgun (WGS) entry which is preliminary data.</text>
</comment>
<accession>A0A8J3FTT0</accession>
<evidence type="ECO:0000256" key="2">
    <source>
        <dbReference type="ARBA" id="ARBA00008814"/>
    </source>
</evidence>
<evidence type="ECO:0000313" key="6">
    <source>
        <dbReference type="EMBL" id="GGM49025.1"/>
    </source>
</evidence>
<evidence type="ECO:0000256" key="3">
    <source>
        <dbReference type="ARBA" id="ARBA00022448"/>
    </source>
</evidence>
<name>A0A8J3FTT0_9PSEU</name>
<dbReference type="Gene3D" id="3.40.50.1980">
    <property type="entry name" value="Nitrogenase molybdenum iron protein domain"/>
    <property type="match status" value="2"/>
</dbReference>
<keyword evidence="7" id="KW-1185">Reference proteome</keyword>
<evidence type="ECO:0000313" key="7">
    <source>
        <dbReference type="Proteomes" id="UP000637578"/>
    </source>
</evidence>
<dbReference type="InterPro" id="IPR051313">
    <property type="entry name" value="Bact_iron-sidero_bind"/>
</dbReference>
<dbReference type="PROSITE" id="PS50983">
    <property type="entry name" value="FE_B12_PBP"/>
    <property type="match status" value="1"/>
</dbReference>
<dbReference type="Proteomes" id="UP000637578">
    <property type="component" value="Unassembled WGS sequence"/>
</dbReference>